<feature type="compositionally biased region" description="Acidic residues" evidence="2">
    <location>
        <begin position="439"/>
        <end position="452"/>
    </location>
</feature>
<sequence>MPAAILHLSPLDPDASFIPKRLGLPGGSAPNARVKIARPPNTKTHPGERNGYFESRVLSRQHAEVWEEGGRIWIKDVKSSNGTFINGERLSLEGRESEPNELKSDDILEFGVDIVAEDNKTVLHRKVVARVACVFPSVSSSSSSFSSFSSSSPTSFSSNSASSNSGLSPSALPGDQFATISATASAPFGANMLRRPQPQLPGGLPIPNIHHNSGLNNMGMGGMGGLSGAAAATRRALTLDHIFTRLQAELAKSRETGRDLLVLTGALSGVEETLGGGGPPHPLPDVHALPPVRPPPPQRAMSVPALSSPSLASASSSQPSPTDLKETQLTALADLKVQQDALRAEVEAFRKLAKTMERVLEEQEVVVAEARRRGPTKSSARKESPGEMQEAGEHGVEAADDERTRETETAKEQEEEEEEGDDDDDARSVMTVVPHELEAVVELDEGEFEDVTLESPLDSSPPFPLDSAPDEEVLREAQEAEAQREAEAEAGDGTPEPSLDEEGQSPSPPGSHILPAAAAATIPSPPPPLQPAPPPFVTSTSPSPAEGAATVSSPPPPQLAPPPTSPTQRMQTAAAATTATLTAAELTARLALLSVQLEAALERIAELEAERASVLVSAGEGDGEAEAQTVVVGETPAEAQKPRQQRQQQQPHPPPDLSALQAQLDAMRAELAREREARASFLRDEQQQQLGNGHLENGEKDVGLRHRDRREGAAHHSEEDVDTGMHAEEDGDEEGMDDSMRLERLELGDLRHPASNVGVQKSQTNPLMKTYPNGQQYRSQLNAQTAVGLLVLGAAAAAVVWRVRP</sequence>
<dbReference type="Proteomes" id="UP000623467">
    <property type="component" value="Unassembled WGS sequence"/>
</dbReference>
<accession>A0A8H6YUF2</accession>
<dbReference type="PANTHER" id="PTHR15715:SF37">
    <property type="entry name" value="LD47843P"/>
    <property type="match status" value="1"/>
</dbReference>
<dbReference type="Pfam" id="PF00498">
    <property type="entry name" value="FHA"/>
    <property type="match status" value="1"/>
</dbReference>
<feature type="compositionally biased region" description="Pro residues" evidence="2">
    <location>
        <begin position="553"/>
        <end position="565"/>
    </location>
</feature>
<dbReference type="GO" id="GO:0005737">
    <property type="term" value="C:cytoplasm"/>
    <property type="evidence" value="ECO:0007669"/>
    <property type="project" value="TreeGrafter"/>
</dbReference>
<feature type="region of interest" description="Disordered" evidence="2">
    <location>
        <begin position="370"/>
        <end position="576"/>
    </location>
</feature>
<feature type="compositionally biased region" description="Low complexity" evidence="2">
    <location>
        <begin position="300"/>
        <end position="321"/>
    </location>
</feature>
<evidence type="ECO:0000256" key="1">
    <source>
        <dbReference type="SAM" id="Coils"/>
    </source>
</evidence>
<dbReference type="Gene3D" id="2.60.200.20">
    <property type="match status" value="1"/>
</dbReference>
<reference evidence="4" key="1">
    <citation type="submission" date="2020-05" db="EMBL/GenBank/DDBJ databases">
        <title>Mycena genomes resolve the evolution of fungal bioluminescence.</title>
        <authorList>
            <person name="Tsai I.J."/>
        </authorList>
    </citation>
    <scope>NUCLEOTIDE SEQUENCE</scope>
    <source>
        <strain evidence="4">160909Yilan</strain>
    </source>
</reference>
<dbReference type="PANTHER" id="PTHR15715">
    <property type="entry name" value="CENTROSOMAL PROTEIN OF 170 KDA"/>
    <property type="match status" value="1"/>
</dbReference>
<evidence type="ECO:0000256" key="2">
    <source>
        <dbReference type="SAM" id="MobiDB-lite"/>
    </source>
</evidence>
<feature type="domain" description="FHA" evidence="3">
    <location>
        <begin position="34"/>
        <end position="90"/>
    </location>
</feature>
<dbReference type="InterPro" id="IPR051176">
    <property type="entry name" value="Cent_Immune-Sig_Mod"/>
</dbReference>
<dbReference type="OrthoDB" id="687730at2759"/>
<dbReference type="EMBL" id="JACAZH010000005">
    <property type="protein sequence ID" value="KAF7367353.1"/>
    <property type="molecule type" value="Genomic_DNA"/>
</dbReference>
<feature type="region of interest" description="Disordered" evidence="2">
    <location>
        <begin position="619"/>
        <end position="672"/>
    </location>
</feature>
<feature type="region of interest" description="Disordered" evidence="2">
    <location>
        <begin position="272"/>
        <end position="324"/>
    </location>
</feature>
<evidence type="ECO:0000259" key="3">
    <source>
        <dbReference type="PROSITE" id="PS50006"/>
    </source>
</evidence>
<organism evidence="4 5">
    <name type="scientific">Mycena sanguinolenta</name>
    <dbReference type="NCBI Taxonomy" id="230812"/>
    <lineage>
        <taxon>Eukaryota</taxon>
        <taxon>Fungi</taxon>
        <taxon>Dikarya</taxon>
        <taxon>Basidiomycota</taxon>
        <taxon>Agaricomycotina</taxon>
        <taxon>Agaricomycetes</taxon>
        <taxon>Agaricomycetidae</taxon>
        <taxon>Agaricales</taxon>
        <taxon>Marasmiineae</taxon>
        <taxon>Mycenaceae</taxon>
        <taxon>Mycena</taxon>
    </lineage>
</organism>
<dbReference type="InterPro" id="IPR008984">
    <property type="entry name" value="SMAD_FHA_dom_sf"/>
</dbReference>
<feature type="compositionally biased region" description="Basic and acidic residues" evidence="2">
    <location>
        <begin position="380"/>
        <end position="412"/>
    </location>
</feature>
<feature type="compositionally biased region" description="Basic and acidic residues" evidence="2">
    <location>
        <begin position="472"/>
        <end position="487"/>
    </location>
</feature>
<feature type="compositionally biased region" description="Pro residues" evidence="2">
    <location>
        <begin position="523"/>
        <end position="536"/>
    </location>
</feature>
<keyword evidence="1" id="KW-0175">Coiled coil</keyword>
<protein>
    <submittedName>
        <fullName evidence="4">FHA domain-containing protein</fullName>
    </submittedName>
</protein>
<dbReference type="AlphaFoldDB" id="A0A8H6YUF2"/>
<evidence type="ECO:0000313" key="4">
    <source>
        <dbReference type="EMBL" id="KAF7367353.1"/>
    </source>
</evidence>
<name>A0A8H6YUF2_9AGAR</name>
<evidence type="ECO:0000313" key="5">
    <source>
        <dbReference type="Proteomes" id="UP000623467"/>
    </source>
</evidence>
<dbReference type="PROSITE" id="PS50006">
    <property type="entry name" value="FHA_DOMAIN"/>
    <property type="match status" value="1"/>
</dbReference>
<dbReference type="SUPFAM" id="SSF49879">
    <property type="entry name" value="SMAD/FHA domain"/>
    <property type="match status" value="1"/>
</dbReference>
<comment type="caution">
    <text evidence="4">The sequence shown here is derived from an EMBL/GenBank/DDBJ whole genome shotgun (WGS) entry which is preliminary data.</text>
</comment>
<feature type="compositionally biased region" description="Acidic residues" evidence="2">
    <location>
        <begin position="413"/>
        <end position="425"/>
    </location>
</feature>
<feature type="region of interest" description="Disordered" evidence="2">
    <location>
        <begin position="685"/>
        <end position="736"/>
    </location>
</feature>
<feature type="compositionally biased region" description="Basic and acidic residues" evidence="2">
    <location>
        <begin position="696"/>
        <end position="728"/>
    </location>
</feature>
<keyword evidence="5" id="KW-1185">Reference proteome</keyword>
<gene>
    <name evidence="4" type="ORF">MSAN_00797700</name>
</gene>
<dbReference type="InterPro" id="IPR000253">
    <property type="entry name" value="FHA_dom"/>
</dbReference>
<proteinExistence type="predicted"/>
<dbReference type="SMART" id="SM00240">
    <property type="entry name" value="FHA"/>
    <property type="match status" value="1"/>
</dbReference>
<feature type="coiled-coil region" evidence="1">
    <location>
        <begin position="583"/>
        <end position="617"/>
    </location>
</feature>